<dbReference type="AlphaFoldDB" id="A0A8J3IPQ6"/>
<evidence type="ECO:0000313" key="1">
    <source>
        <dbReference type="EMBL" id="GHO96215.1"/>
    </source>
</evidence>
<sequence length="288" mass="33898">MSKPLRPIDEYVAAVEARYGGKKSNRTIVAELARKERVSERALYKEVARITADLFEQWDREKHAELGEDEEKTISFEPQLMMYPDGRKQFSCTMQIAHYDLALLYTKTKKEWVVFKEKYQYKAAFLAELKQALAPAYELALPYAQQGFQPRMWSVRTVTPEIHFPGYCPSPIPEYVTSIKKSYSEPFLHPIDREYVEQHLVMTKPWCPVPDEPRYMLIAYELQNNERVYDISTALYAFRPLLGLKQEKQLSEGYAIQKLSLYDLAWLGITPFARELTRWHTYETYYLS</sequence>
<keyword evidence="2" id="KW-1185">Reference proteome</keyword>
<dbReference type="EMBL" id="BNJK01000001">
    <property type="protein sequence ID" value="GHO96215.1"/>
    <property type="molecule type" value="Genomic_DNA"/>
</dbReference>
<dbReference type="Proteomes" id="UP000597444">
    <property type="component" value="Unassembled WGS sequence"/>
</dbReference>
<reference evidence="1" key="1">
    <citation type="submission" date="2020-10" db="EMBL/GenBank/DDBJ databases">
        <title>Taxonomic study of unclassified bacteria belonging to the class Ktedonobacteria.</title>
        <authorList>
            <person name="Yabe S."/>
            <person name="Wang C.M."/>
            <person name="Zheng Y."/>
            <person name="Sakai Y."/>
            <person name="Cavaletti L."/>
            <person name="Monciardini P."/>
            <person name="Donadio S."/>
        </authorList>
    </citation>
    <scope>NUCLEOTIDE SEQUENCE</scope>
    <source>
        <strain evidence="1">ID150040</strain>
    </source>
</reference>
<protein>
    <submittedName>
        <fullName evidence="1">Uncharacterized protein</fullName>
    </submittedName>
</protein>
<gene>
    <name evidence="1" type="ORF">KSF_062630</name>
</gene>
<evidence type="ECO:0000313" key="2">
    <source>
        <dbReference type="Proteomes" id="UP000597444"/>
    </source>
</evidence>
<accession>A0A8J3IPQ6</accession>
<dbReference type="RefSeq" id="WP_220206856.1">
    <property type="nucleotide sequence ID" value="NZ_BNJK01000001.1"/>
</dbReference>
<name>A0A8J3IPQ6_9CHLR</name>
<comment type="caution">
    <text evidence="1">The sequence shown here is derived from an EMBL/GenBank/DDBJ whole genome shotgun (WGS) entry which is preliminary data.</text>
</comment>
<proteinExistence type="predicted"/>
<organism evidence="1 2">
    <name type="scientific">Reticulibacter mediterranei</name>
    <dbReference type="NCBI Taxonomy" id="2778369"/>
    <lineage>
        <taxon>Bacteria</taxon>
        <taxon>Bacillati</taxon>
        <taxon>Chloroflexota</taxon>
        <taxon>Ktedonobacteria</taxon>
        <taxon>Ktedonobacterales</taxon>
        <taxon>Reticulibacteraceae</taxon>
        <taxon>Reticulibacter</taxon>
    </lineage>
</organism>